<gene>
    <name evidence="1" type="ORF">HKBW3S09_01593</name>
</gene>
<dbReference type="EMBL" id="BLRW01000354">
    <property type="protein sequence ID" value="GFP24127.1"/>
    <property type="molecule type" value="Genomic_DNA"/>
</dbReference>
<reference evidence="1 2" key="1">
    <citation type="journal article" date="2020" name="Front. Microbiol.">
        <title>Single-cell genomics of novel Actinobacteria with the Wood-Ljungdahl pathway discovered in a serpentinizing system.</title>
        <authorList>
            <person name="Merino N."/>
            <person name="Kawai M."/>
            <person name="Boyd E.S."/>
            <person name="Colman D.R."/>
            <person name="McGlynn S.E."/>
            <person name="Nealson K.H."/>
            <person name="Kurokawa K."/>
            <person name="Hongoh Y."/>
        </authorList>
    </citation>
    <scope>NUCLEOTIDE SEQUENCE [LARGE SCALE GENOMIC DNA]</scope>
    <source>
        <strain evidence="1 2">S09_30</strain>
    </source>
</reference>
<name>A0A6V8NVF4_9ACTN</name>
<dbReference type="AlphaFoldDB" id="A0A6V8NVF4"/>
<evidence type="ECO:0000313" key="2">
    <source>
        <dbReference type="Proteomes" id="UP000585609"/>
    </source>
</evidence>
<protein>
    <submittedName>
        <fullName evidence="1">Uncharacterized protein</fullName>
    </submittedName>
</protein>
<dbReference type="Proteomes" id="UP000585609">
    <property type="component" value="Unassembled WGS sequence"/>
</dbReference>
<feature type="non-terminal residue" evidence="1">
    <location>
        <position position="1"/>
    </location>
</feature>
<accession>A0A6V8NVF4</accession>
<organism evidence="1 2">
    <name type="scientific">Candidatus Hakubella thermalkaliphila</name>
    <dbReference type="NCBI Taxonomy" id="2754717"/>
    <lineage>
        <taxon>Bacteria</taxon>
        <taxon>Bacillati</taxon>
        <taxon>Actinomycetota</taxon>
        <taxon>Actinomycetota incertae sedis</taxon>
        <taxon>Candidatus Hakubellales</taxon>
        <taxon>Candidatus Hakubellaceae</taxon>
        <taxon>Candidatus Hakubella</taxon>
    </lineage>
</organism>
<evidence type="ECO:0000313" key="1">
    <source>
        <dbReference type="EMBL" id="GFP24127.1"/>
    </source>
</evidence>
<comment type="caution">
    <text evidence="1">The sequence shown here is derived from an EMBL/GenBank/DDBJ whole genome shotgun (WGS) entry which is preliminary data.</text>
</comment>
<sequence>QRVSRLSQERAQLEQKVLKLSPMMEGSLLKSYD</sequence>
<proteinExistence type="predicted"/>